<sequence>MGSHFKEVFGSVLSTIGTIESAIGSTPFKNMSEKVSFNLRLQGNVLQATGNGLSADGQGNIFSLEYIGDLVQATGNSTVIIGLLIKFKNQIDQKLIISGNWLQALGSFVGLTDEFEDSTPSGRSYNIIGGFLQGIGNSMQALSGVYQLEDENDVDARFLGVLGSWIQAVGSVLSLIGQIKEETQEIQLGIDE</sequence>
<dbReference type="RefSeq" id="WP_040373606.1">
    <property type="nucleotide sequence ID" value="NZ_CP068053.1"/>
</dbReference>
<keyword evidence="2" id="KW-1185">Reference proteome</keyword>
<organism evidence="1 2">
    <name type="scientific">Peribacillus psychrosaccharolyticus</name>
    <name type="common">Bacillus psychrosaccharolyticus</name>
    <dbReference type="NCBI Taxonomy" id="1407"/>
    <lineage>
        <taxon>Bacteria</taxon>
        <taxon>Bacillati</taxon>
        <taxon>Bacillota</taxon>
        <taxon>Bacilli</taxon>
        <taxon>Bacillales</taxon>
        <taxon>Bacillaceae</taxon>
        <taxon>Peribacillus</taxon>
    </lineage>
</organism>
<name>A0A974S1C0_PERPY</name>
<dbReference type="Pfam" id="PF22116">
    <property type="entry name" value="DUF6944"/>
    <property type="match status" value="1"/>
</dbReference>
<proteinExistence type="predicted"/>
<protein>
    <submittedName>
        <fullName evidence="1">Uncharacterized protein</fullName>
    </submittedName>
</protein>
<evidence type="ECO:0000313" key="1">
    <source>
        <dbReference type="EMBL" id="QQT01419.1"/>
    </source>
</evidence>
<gene>
    <name evidence="1" type="ORF">I6J18_06000</name>
</gene>
<dbReference type="InterPro" id="IPR054224">
    <property type="entry name" value="DUF6944"/>
</dbReference>
<dbReference type="KEGG" id="ppsr:I6J18_06000"/>
<dbReference type="AlphaFoldDB" id="A0A974S1C0"/>
<reference evidence="1 2" key="1">
    <citation type="submission" date="2021-01" db="EMBL/GenBank/DDBJ databases">
        <title>FDA dAtabase for Regulatory Grade micrObial Sequences (FDA-ARGOS): Supporting development and validation of Infectious Disease Dx tests.</title>
        <authorList>
            <person name="Nelson B."/>
            <person name="Plummer A."/>
            <person name="Tallon L."/>
            <person name="Sadzewicz L."/>
            <person name="Zhao X."/>
            <person name="Boylan J."/>
            <person name="Ott S."/>
            <person name="Bowen H."/>
            <person name="Vavikolanu K."/>
            <person name="Mehta A."/>
            <person name="Aluvathingal J."/>
            <person name="Nadendla S."/>
            <person name="Myers T."/>
            <person name="Yan Y."/>
            <person name="Sichtig H."/>
        </authorList>
    </citation>
    <scope>NUCLEOTIDE SEQUENCE [LARGE SCALE GENOMIC DNA]</scope>
    <source>
        <strain evidence="1 2">FDAARGOS_1161</strain>
    </source>
</reference>
<evidence type="ECO:0000313" key="2">
    <source>
        <dbReference type="Proteomes" id="UP000595254"/>
    </source>
</evidence>
<dbReference type="EMBL" id="CP068053">
    <property type="protein sequence ID" value="QQT01419.1"/>
    <property type="molecule type" value="Genomic_DNA"/>
</dbReference>
<dbReference type="Proteomes" id="UP000595254">
    <property type="component" value="Chromosome"/>
</dbReference>
<accession>A0A974S1C0</accession>